<evidence type="ECO:0000313" key="5">
    <source>
        <dbReference type="EMBL" id="CAL5133937.1"/>
    </source>
</evidence>
<organism evidence="5 6">
    <name type="scientific">Calicophoron daubneyi</name>
    <name type="common">Rumen fluke</name>
    <name type="synonym">Paramphistomum daubneyi</name>
    <dbReference type="NCBI Taxonomy" id="300641"/>
    <lineage>
        <taxon>Eukaryota</taxon>
        <taxon>Metazoa</taxon>
        <taxon>Spiralia</taxon>
        <taxon>Lophotrochozoa</taxon>
        <taxon>Platyhelminthes</taxon>
        <taxon>Trematoda</taxon>
        <taxon>Digenea</taxon>
        <taxon>Plagiorchiida</taxon>
        <taxon>Pronocephalata</taxon>
        <taxon>Paramphistomoidea</taxon>
        <taxon>Paramphistomidae</taxon>
        <taxon>Calicophoron</taxon>
    </lineage>
</organism>
<gene>
    <name evidence="5" type="ORF">CDAUBV1_LOCUS7151</name>
</gene>
<comment type="catalytic activity">
    <reaction evidence="1 2">
        <text>Thiol-dependent hydrolysis of ester, thioester, amide, peptide and isopeptide bonds formed by the C-terminal Gly of ubiquitin (a 76-residue protein attached to proteins as an intracellular targeting signal).</text>
        <dbReference type="EC" id="3.4.19.12"/>
    </reaction>
</comment>
<feature type="compositionally biased region" description="Polar residues" evidence="3">
    <location>
        <begin position="69"/>
        <end position="88"/>
    </location>
</feature>
<accession>A0AAV2TCF5</accession>
<keyword evidence="2" id="KW-0833">Ubl conjugation pathway</keyword>
<evidence type="ECO:0000256" key="2">
    <source>
        <dbReference type="RuleBase" id="RU366025"/>
    </source>
</evidence>
<feature type="compositionally biased region" description="Basic and acidic residues" evidence="3">
    <location>
        <begin position="283"/>
        <end position="292"/>
    </location>
</feature>
<feature type="compositionally biased region" description="Polar residues" evidence="3">
    <location>
        <begin position="102"/>
        <end position="112"/>
    </location>
</feature>
<dbReference type="GO" id="GO:0004843">
    <property type="term" value="F:cysteine-type deubiquitinase activity"/>
    <property type="evidence" value="ECO:0007669"/>
    <property type="project" value="UniProtKB-UniRule"/>
</dbReference>
<keyword evidence="2" id="KW-0645">Protease</keyword>
<keyword evidence="2" id="KW-0788">Thiol protease</keyword>
<feature type="domain" description="USP" evidence="4">
    <location>
        <begin position="326"/>
        <end position="877"/>
    </location>
</feature>
<dbReference type="Proteomes" id="UP001497525">
    <property type="component" value="Unassembled WGS sequence"/>
</dbReference>
<dbReference type="InterPro" id="IPR038765">
    <property type="entry name" value="Papain-like_cys_pep_sf"/>
</dbReference>
<feature type="compositionally biased region" description="Basic and acidic residues" evidence="3">
    <location>
        <begin position="211"/>
        <end position="229"/>
    </location>
</feature>
<dbReference type="PROSITE" id="PS50235">
    <property type="entry name" value="USP_3"/>
    <property type="match status" value="1"/>
</dbReference>
<dbReference type="InterPro" id="IPR050185">
    <property type="entry name" value="Ub_carboxyl-term_hydrolase"/>
</dbReference>
<dbReference type="AlphaFoldDB" id="A0AAV2TCF5"/>
<reference evidence="5" key="1">
    <citation type="submission" date="2024-06" db="EMBL/GenBank/DDBJ databases">
        <authorList>
            <person name="Liu X."/>
            <person name="Lenzi L."/>
            <person name="Haldenby T S."/>
            <person name="Uol C."/>
        </authorList>
    </citation>
    <scope>NUCLEOTIDE SEQUENCE</scope>
</reference>
<dbReference type="PROSITE" id="PS00973">
    <property type="entry name" value="USP_2"/>
    <property type="match status" value="1"/>
</dbReference>
<protein>
    <recommendedName>
        <fullName evidence="2">Ubiquitin carboxyl-terminal hydrolase</fullName>
        <ecNumber evidence="2">3.4.19.12</ecNumber>
    </recommendedName>
</protein>
<feature type="region of interest" description="Disordered" evidence="3">
    <location>
        <begin position="155"/>
        <end position="229"/>
    </location>
</feature>
<sequence length="910" mass="102377">MPHYPGPSNDHYGAQDSMRAGRRDSPDRFAVYANRLSPSSPRISLESDTLPGRAQTPRSSKNVHDAHVKSSTYTRSPPEFNDNTTITSVLRERDLGSGDRGTGNSISNNNGPSHLFTAKSRETPSSDEYQNRRPTYSHGYSRRVENIPVIVEVEPSSDRGFPQKQRTPMEDEAGRSRTTHKVHPTYNSVSPSSPYPRSAEPMTKYSSPKTQHMEFHKETSDITDSRRTNTPEPVMVTVAPGFAQRFNQIRKRSSTVPAALSKYREDPVHGTTGLEEKSEESESETKEEKLFESPDYGSTYDSVDRNVVDQPYRPSEEQRKMEIPYVGLYNHGNTCYMSVIFQCLRFTPALFNVCTSECRYGRLWSSVGTLFRNMANGADHQTLDDDIESVRADLGQTDYKGSEQQDALEFLLSLLDALHSEIKKPLNIQTPDPLNKKSELFSGARSSATNSDVSRPYMDYGRDSTGMTNPSPASLKHIFNPFRKKRIKKKGTNGRVKDGKRVVEEHKGMHPAIRAWNIENGRESSTIKDTFMSQLQMYMQCQKCGAEKLSFGVLWNISVPIPDTTAGSEVSSSSIQSAHEERLVGGSFPRSSSKQRIPHPGSKTNNVVDGLLTHRTVSTPESLSPISQSLPNDSPFHEYFSRSGSMYGRNTCTTPKTNSVYDWPAPPAATGSPPPLTLFDQSNAPPNFHSYSNAATDGPTYLPPLPPVTEKPRRVLLSECLQASVDPELLDGEDKPYCGTCGEKTAFCVQQTISRLPDILVIQILRFHSRPLRQKNTTFVEFDIKLNIREYTKSEYDRKHLFSSSPLPSSESDYVYWLYAVVYHDGAMSFGHYTNACRVIDESGESSWYLFDDDHVRKIKPDEVNCASAYLLFYESDRIYQQRKAKLMSSRPSDPRLALQQHQQDIRTPL</sequence>
<feature type="region of interest" description="Disordered" evidence="3">
    <location>
        <begin position="433"/>
        <end position="456"/>
    </location>
</feature>
<evidence type="ECO:0000256" key="1">
    <source>
        <dbReference type="ARBA" id="ARBA00000707"/>
    </source>
</evidence>
<dbReference type="InterPro" id="IPR028889">
    <property type="entry name" value="USP"/>
</dbReference>
<dbReference type="InterPro" id="IPR018200">
    <property type="entry name" value="USP_CS"/>
</dbReference>
<comment type="similarity">
    <text evidence="2">Belongs to the peptidase C19 family.</text>
</comment>
<feature type="region of interest" description="Disordered" evidence="3">
    <location>
        <begin position="583"/>
        <end position="607"/>
    </location>
</feature>
<comment type="caution">
    <text evidence="5">The sequence shown here is derived from an EMBL/GenBank/DDBJ whole genome shotgun (WGS) entry which is preliminary data.</text>
</comment>
<feature type="compositionally biased region" description="Polar residues" evidence="3">
    <location>
        <begin position="444"/>
        <end position="453"/>
    </location>
</feature>
<evidence type="ECO:0000313" key="6">
    <source>
        <dbReference type="Proteomes" id="UP001497525"/>
    </source>
</evidence>
<dbReference type="InterPro" id="IPR001394">
    <property type="entry name" value="Peptidase_C19_UCH"/>
</dbReference>
<keyword evidence="2" id="KW-0378">Hydrolase</keyword>
<dbReference type="Gene3D" id="3.90.70.10">
    <property type="entry name" value="Cysteine proteinases"/>
    <property type="match status" value="2"/>
</dbReference>
<feature type="region of interest" description="Disordered" evidence="3">
    <location>
        <begin position="888"/>
        <end position="910"/>
    </location>
</feature>
<proteinExistence type="inferred from homology"/>
<evidence type="ECO:0000259" key="4">
    <source>
        <dbReference type="PROSITE" id="PS50235"/>
    </source>
</evidence>
<dbReference type="Pfam" id="PF00443">
    <property type="entry name" value="UCH"/>
    <property type="match status" value="1"/>
</dbReference>
<name>A0AAV2TCF5_CALDB</name>
<dbReference type="SUPFAM" id="SSF54001">
    <property type="entry name" value="Cysteine proteinases"/>
    <property type="match status" value="1"/>
</dbReference>
<dbReference type="GO" id="GO:0016579">
    <property type="term" value="P:protein deubiquitination"/>
    <property type="evidence" value="ECO:0007669"/>
    <property type="project" value="InterPro"/>
</dbReference>
<feature type="region of interest" description="Disordered" evidence="3">
    <location>
        <begin position="253"/>
        <end position="315"/>
    </location>
</feature>
<feature type="region of interest" description="Disordered" evidence="3">
    <location>
        <begin position="1"/>
        <end position="138"/>
    </location>
</feature>
<dbReference type="GO" id="GO:0006508">
    <property type="term" value="P:proteolysis"/>
    <property type="evidence" value="ECO:0007669"/>
    <property type="project" value="UniProtKB-KW"/>
</dbReference>
<dbReference type="EMBL" id="CAXLJL010000168">
    <property type="protein sequence ID" value="CAL5133937.1"/>
    <property type="molecule type" value="Genomic_DNA"/>
</dbReference>
<dbReference type="EC" id="3.4.19.12" evidence="2"/>
<dbReference type="PROSITE" id="PS00972">
    <property type="entry name" value="USP_1"/>
    <property type="match status" value="1"/>
</dbReference>
<evidence type="ECO:0000256" key="3">
    <source>
        <dbReference type="SAM" id="MobiDB-lite"/>
    </source>
</evidence>
<dbReference type="PANTHER" id="PTHR21646">
    <property type="entry name" value="UBIQUITIN CARBOXYL-TERMINAL HYDROLASE"/>
    <property type="match status" value="1"/>
</dbReference>